<dbReference type="PaxDb" id="8355-A0A1L8I103"/>
<dbReference type="Proteomes" id="UP000186698">
    <property type="component" value="Chromosome 1L"/>
</dbReference>
<keyword evidence="2" id="KW-0677">Repeat</keyword>
<proteinExistence type="predicted"/>
<dbReference type="OMA" id="AEVIPCN"/>
<dbReference type="RefSeq" id="XP_018118640.1">
    <property type="nucleotide sequence ID" value="XM_018263151.2"/>
</dbReference>
<dbReference type="KEGG" id="xla:108716752"/>
<dbReference type="Pfam" id="PF13516">
    <property type="entry name" value="LRR_6"/>
    <property type="match status" value="1"/>
</dbReference>
<sequence>MAAITVTAALEEQLRSLCLGSFPCGTKGTRNKSNLQSGKTSYSDSYWENDDPNEETVDALLELLTCSWSPWGLENRWSCEAEQLRQLAVQCPELITQQFIYSHFRSLRVVDKEVSNVDEQLLSFSNLEELVLSANKITNVTSSSLPQTLKVLELGSNQISTLKDLTVNPPPMLQHLGLAYNRIQHPSESEYLTADFWPNIVSLDLSFNDLTDIFDLVPRLCSLQHLRVLVLQGNPLTFFPAYRGFTIDSLPLLFALDDVPILPDERHQFSGLSSRKGALGKSAMMLVNIGKLRGIPNPINSLEAQDPGEYPVITYNYHASYEFIEDQTSREEDHIQTAVPVSSKTAKHPQGTLSSLLPQTPFHTGSFKTSGTSWLDPIDFKYNRKHEVKDLLALKSFFLAGMMVIVTEEKTSFWPLDHDKTTVPKSAKKGGKEKDKGRPSSKASKAGAKTKNKKEHLDELQRDPPVLKTLGVAHVTLESLVLGEMTMSTICKLKMCCTDPEEQPTLIEKDSKKSKDRKKSGRESVDTHKNSASSAGKSKNKMPSEISPGEEQQVLPEPVPLTLEIQIIRLNSTSEAELGLGKSEVFMHKP</sequence>
<evidence type="ECO:0000313" key="6">
    <source>
        <dbReference type="Xenbase" id="XB-GENE-17341876"/>
    </source>
</evidence>
<dbReference type="STRING" id="8355.A0A1L8I103"/>
<keyword evidence="4" id="KW-1185">Reference proteome</keyword>
<dbReference type="GO" id="GO:0005737">
    <property type="term" value="C:cytoplasm"/>
    <property type="evidence" value="ECO:0007669"/>
    <property type="project" value="TreeGrafter"/>
</dbReference>
<accession>A0A1L8I103</accession>
<dbReference type="InterPro" id="IPR032675">
    <property type="entry name" value="LRR_dom_sf"/>
</dbReference>
<dbReference type="Xenbase" id="XB-GENE-17341876">
    <property type="gene designation" value="lrrc43.L"/>
</dbReference>
<dbReference type="AlphaFoldDB" id="A0A1L8I103"/>
<keyword evidence="1" id="KW-0433">Leucine-rich repeat</keyword>
<reference evidence="5" key="1">
    <citation type="submission" date="2025-08" db="UniProtKB">
        <authorList>
            <consortium name="RefSeq"/>
        </authorList>
    </citation>
    <scope>IDENTIFICATION</scope>
    <source>
        <strain evidence="5">J_2021</strain>
        <tissue evidence="5">Erythrocytes</tissue>
    </source>
</reference>
<dbReference type="PANTHER" id="PTHR15454:SF19">
    <property type="entry name" value="LEUCINE-RICH REPEAT-CONTAINING PROTEIN 51"/>
    <property type="match status" value="1"/>
</dbReference>
<protein>
    <submittedName>
        <fullName evidence="5">Leucine-rich repeat-containing protein 43 isoform X1</fullName>
    </submittedName>
</protein>
<name>A0A1L8I103_XENLA</name>
<evidence type="ECO:0000256" key="2">
    <source>
        <dbReference type="ARBA" id="ARBA00022737"/>
    </source>
</evidence>
<dbReference type="OrthoDB" id="433501at2759"/>
<dbReference type="Pfam" id="PF13855">
    <property type="entry name" value="LRR_8"/>
    <property type="match status" value="1"/>
</dbReference>
<evidence type="ECO:0000313" key="5">
    <source>
        <dbReference type="RefSeq" id="XP_018118640.1"/>
    </source>
</evidence>
<dbReference type="InterPro" id="IPR001611">
    <property type="entry name" value="Leu-rich_rpt"/>
</dbReference>
<organism evidence="4 5">
    <name type="scientific">Xenopus laevis</name>
    <name type="common">African clawed frog</name>
    <dbReference type="NCBI Taxonomy" id="8355"/>
    <lineage>
        <taxon>Eukaryota</taxon>
        <taxon>Metazoa</taxon>
        <taxon>Chordata</taxon>
        <taxon>Craniata</taxon>
        <taxon>Vertebrata</taxon>
        <taxon>Euteleostomi</taxon>
        <taxon>Amphibia</taxon>
        <taxon>Batrachia</taxon>
        <taxon>Anura</taxon>
        <taxon>Pipoidea</taxon>
        <taxon>Pipidae</taxon>
        <taxon>Xenopodinae</taxon>
        <taxon>Xenopus</taxon>
        <taxon>Xenopus</taxon>
    </lineage>
</organism>
<dbReference type="AGR" id="Xenbase:XB-GENE-17341876"/>
<feature type="region of interest" description="Disordered" evidence="3">
    <location>
        <begin position="504"/>
        <end position="558"/>
    </location>
</feature>
<dbReference type="GeneID" id="108716752"/>
<evidence type="ECO:0000313" key="4">
    <source>
        <dbReference type="Proteomes" id="UP000186698"/>
    </source>
</evidence>
<dbReference type="Bgee" id="108716752">
    <property type="expression patterns" value="Expressed in egg cell and 19 other cell types or tissues"/>
</dbReference>
<gene>
    <name evidence="5 6" type="primary">lrrc43.L</name>
</gene>
<evidence type="ECO:0000256" key="3">
    <source>
        <dbReference type="SAM" id="MobiDB-lite"/>
    </source>
</evidence>
<dbReference type="SUPFAM" id="SSF52075">
    <property type="entry name" value="Outer arm dynein light chain 1"/>
    <property type="match status" value="1"/>
</dbReference>
<dbReference type="Gene3D" id="3.80.10.10">
    <property type="entry name" value="Ribonuclease Inhibitor"/>
    <property type="match status" value="1"/>
</dbReference>
<feature type="region of interest" description="Disordered" evidence="3">
    <location>
        <begin position="416"/>
        <end position="462"/>
    </location>
</feature>
<dbReference type="PANTHER" id="PTHR15454">
    <property type="entry name" value="NISCHARIN RELATED"/>
    <property type="match status" value="1"/>
</dbReference>
<evidence type="ECO:0000256" key="1">
    <source>
        <dbReference type="ARBA" id="ARBA00022614"/>
    </source>
</evidence>
<dbReference type="PROSITE" id="PS51450">
    <property type="entry name" value="LRR"/>
    <property type="match status" value="3"/>
</dbReference>
<dbReference type="CTD" id="108716752"/>